<dbReference type="EMBL" id="JACKZP010000131">
    <property type="protein sequence ID" value="MBC1304821.1"/>
    <property type="molecule type" value="Genomic_DNA"/>
</dbReference>
<evidence type="ECO:0000313" key="1">
    <source>
        <dbReference type="EMBL" id="MBC1304821.1"/>
    </source>
</evidence>
<evidence type="ECO:0000313" key="2">
    <source>
        <dbReference type="Proteomes" id="UP000570851"/>
    </source>
</evidence>
<gene>
    <name evidence="1" type="ORF">GNE12_23170</name>
</gene>
<name>A0ABR6SEJ7_ANAVA</name>
<sequence length="134" mass="15099">MTPQSIPQLEAVISQLSLPSFTYIPVHDHDCYHLFVNESHAEAFKANLEGKNPVNIWIYHSIEIHGHIIKIECGYGGYPDSVYHSIETAFLLNLCNNPNMAIAQWHLYAGGMGYDYITVKTGKTSVELMQYIIG</sequence>
<organism evidence="1 2">
    <name type="scientific">Trichormus variabilis N2B</name>
    <dbReference type="NCBI Taxonomy" id="2681315"/>
    <lineage>
        <taxon>Bacteria</taxon>
        <taxon>Bacillati</taxon>
        <taxon>Cyanobacteriota</taxon>
        <taxon>Cyanophyceae</taxon>
        <taxon>Nostocales</taxon>
        <taxon>Nostocaceae</taxon>
        <taxon>Trichormus</taxon>
    </lineage>
</organism>
<dbReference type="Proteomes" id="UP000570851">
    <property type="component" value="Unassembled WGS sequence"/>
</dbReference>
<keyword evidence="2" id="KW-1185">Reference proteome</keyword>
<comment type="caution">
    <text evidence="1">The sequence shown here is derived from an EMBL/GenBank/DDBJ whole genome shotgun (WGS) entry which is preliminary data.</text>
</comment>
<reference evidence="1 2" key="1">
    <citation type="submission" date="2019-11" db="EMBL/GenBank/DDBJ databases">
        <title>Comparison of genomes from free-living endosymbiotic cyanobacteria isolated from Azolla.</title>
        <authorList>
            <person name="Thiel T."/>
            <person name="Pratte B."/>
        </authorList>
    </citation>
    <scope>NUCLEOTIDE SEQUENCE [LARGE SCALE GENOMIC DNA]</scope>
    <source>
        <strain evidence="1 2">N2B</strain>
    </source>
</reference>
<protein>
    <submittedName>
        <fullName evidence="1">Uncharacterized protein</fullName>
    </submittedName>
</protein>
<accession>A0ABR6SEJ7</accession>
<proteinExistence type="predicted"/>